<dbReference type="Proteomes" id="UP001434883">
    <property type="component" value="Unassembled WGS sequence"/>
</dbReference>
<sequence>MHEASVPWTAQDGAFSWSSRPRMGSSLFSLPKGACFWACLLLGALLVPGAWSFLSEEEEELLVELHNYYRGQVSPSASAMLPLVRTSDLPKVTETAYNPALSSAPPTSYIRNAAPKKCSSVLLFFNGFTQTPCSDAAV</sequence>
<dbReference type="EMBL" id="JAHRIN010046023">
    <property type="protein sequence ID" value="MEQ2207809.1"/>
    <property type="molecule type" value="Genomic_DNA"/>
</dbReference>
<dbReference type="SUPFAM" id="SSF55797">
    <property type="entry name" value="PR-1-like"/>
    <property type="match status" value="1"/>
</dbReference>
<evidence type="ECO:0000313" key="3">
    <source>
        <dbReference type="Proteomes" id="UP001434883"/>
    </source>
</evidence>
<dbReference type="InterPro" id="IPR035940">
    <property type="entry name" value="CAP_sf"/>
</dbReference>
<evidence type="ECO:0000256" key="1">
    <source>
        <dbReference type="SAM" id="Phobius"/>
    </source>
</evidence>
<feature type="transmembrane region" description="Helical" evidence="1">
    <location>
        <begin position="34"/>
        <end position="54"/>
    </location>
</feature>
<name>A0ABV0RIE3_9TELE</name>
<gene>
    <name evidence="2" type="ORF">XENOCAPTIV_019033</name>
</gene>
<organism evidence="2 3">
    <name type="scientific">Xenoophorus captivus</name>
    <dbReference type="NCBI Taxonomy" id="1517983"/>
    <lineage>
        <taxon>Eukaryota</taxon>
        <taxon>Metazoa</taxon>
        <taxon>Chordata</taxon>
        <taxon>Craniata</taxon>
        <taxon>Vertebrata</taxon>
        <taxon>Euteleostomi</taxon>
        <taxon>Actinopterygii</taxon>
        <taxon>Neopterygii</taxon>
        <taxon>Teleostei</taxon>
        <taxon>Neoteleostei</taxon>
        <taxon>Acanthomorphata</taxon>
        <taxon>Ovalentaria</taxon>
        <taxon>Atherinomorphae</taxon>
        <taxon>Cyprinodontiformes</taxon>
        <taxon>Goodeidae</taxon>
        <taxon>Xenoophorus</taxon>
    </lineage>
</organism>
<keyword evidence="1" id="KW-0472">Membrane</keyword>
<proteinExistence type="predicted"/>
<comment type="caution">
    <text evidence="2">The sequence shown here is derived from an EMBL/GenBank/DDBJ whole genome shotgun (WGS) entry which is preliminary data.</text>
</comment>
<keyword evidence="3" id="KW-1185">Reference proteome</keyword>
<keyword evidence="1" id="KW-0812">Transmembrane</keyword>
<protein>
    <submittedName>
        <fullName evidence="2">Uncharacterized protein</fullName>
    </submittedName>
</protein>
<evidence type="ECO:0000313" key="2">
    <source>
        <dbReference type="EMBL" id="MEQ2207809.1"/>
    </source>
</evidence>
<accession>A0ABV0RIE3</accession>
<keyword evidence="1" id="KW-1133">Transmembrane helix</keyword>
<reference evidence="2 3" key="1">
    <citation type="submission" date="2021-06" db="EMBL/GenBank/DDBJ databases">
        <authorList>
            <person name="Palmer J.M."/>
        </authorList>
    </citation>
    <scope>NUCLEOTIDE SEQUENCE [LARGE SCALE GENOMIC DNA]</scope>
    <source>
        <strain evidence="2 3">XC_2019</strain>
        <tissue evidence="2">Muscle</tissue>
    </source>
</reference>